<evidence type="ECO:0000313" key="1">
    <source>
        <dbReference type="EMBL" id="NOU94178.1"/>
    </source>
</evidence>
<proteinExistence type="predicted"/>
<sequence>MPFVLKNKESNQLYTCTMVNGYKLAYYGTKYWDYEDDASEGMLPFLESQSIEDIKQWELLELTENQLKMCNVKLKNDPRMSLYWDEASRSIRVNASLSES</sequence>
<dbReference type="AlphaFoldDB" id="A0A972K1S4"/>
<dbReference type="Proteomes" id="UP000641588">
    <property type="component" value="Unassembled WGS sequence"/>
</dbReference>
<organism evidence="1 2">
    <name type="scientific">Paenibacillus foliorum</name>
    <dbReference type="NCBI Taxonomy" id="2654974"/>
    <lineage>
        <taxon>Bacteria</taxon>
        <taxon>Bacillati</taxon>
        <taxon>Bacillota</taxon>
        <taxon>Bacilli</taxon>
        <taxon>Bacillales</taxon>
        <taxon>Paenibacillaceae</taxon>
        <taxon>Paenibacillus</taxon>
    </lineage>
</organism>
<reference evidence="1" key="1">
    <citation type="submission" date="2019-10" db="EMBL/GenBank/DDBJ databases">
        <title>Description of Paenibacillus glebae sp. nov.</title>
        <authorList>
            <person name="Carlier A."/>
            <person name="Qi S."/>
        </authorList>
    </citation>
    <scope>NUCLEOTIDE SEQUENCE</scope>
    <source>
        <strain evidence="1">LMG 31456</strain>
    </source>
</reference>
<gene>
    <name evidence="1" type="ORF">GC093_13265</name>
</gene>
<protein>
    <submittedName>
        <fullName evidence="1">Uncharacterized protein</fullName>
    </submittedName>
</protein>
<accession>A0A972K1S4</accession>
<dbReference type="RefSeq" id="WP_171652383.1">
    <property type="nucleotide sequence ID" value="NZ_WHOD01000055.1"/>
</dbReference>
<name>A0A972K1S4_9BACL</name>
<keyword evidence="2" id="KW-1185">Reference proteome</keyword>
<evidence type="ECO:0000313" key="2">
    <source>
        <dbReference type="Proteomes" id="UP000641588"/>
    </source>
</evidence>
<dbReference type="EMBL" id="WHOD01000055">
    <property type="protein sequence ID" value="NOU94178.1"/>
    <property type="molecule type" value="Genomic_DNA"/>
</dbReference>
<comment type="caution">
    <text evidence="1">The sequence shown here is derived from an EMBL/GenBank/DDBJ whole genome shotgun (WGS) entry which is preliminary data.</text>
</comment>